<dbReference type="PANTHER" id="PTHR30346">
    <property type="entry name" value="TRANSCRIPTIONAL DUAL REGULATOR HCAR-RELATED"/>
    <property type="match status" value="1"/>
</dbReference>
<reference evidence="7" key="1">
    <citation type="journal article" date="2019" name="Int. J. Syst. Evol. Microbiol.">
        <title>The Global Catalogue of Microorganisms (GCM) 10K type strain sequencing project: providing services to taxonomists for standard genome sequencing and annotation.</title>
        <authorList>
            <consortium name="The Broad Institute Genomics Platform"/>
            <consortium name="The Broad Institute Genome Sequencing Center for Infectious Disease"/>
            <person name="Wu L."/>
            <person name="Ma J."/>
        </authorList>
    </citation>
    <scope>NUCLEOTIDE SEQUENCE [LARGE SCALE GENOMIC DNA]</scope>
    <source>
        <strain evidence="7">JCM 16898</strain>
    </source>
</reference>
<dbReference type="InterPro" id="IPR036388">
    <property type="entry name" value="WH-like_DNA-bd_sf"/>
</dbReference>
<dbReference type="Gene3D" id="3.40.190.290">
    <property type="match status" value="1"/>
</dbReference>
<comment type="caution">
    <text evidence="6">The sequence shown here is derived from an EMBL/GenBank/DDBJ whole genome shotgun (WGS) entry which is preliminary data.</text>
</comment>
<dbReference type="InterPro" id="IPR005119">
    <property type="entry name" value="LysR_subst-bd"/>
</dbReference>
<dbReference type="PRINTS" id="PR00039">
    <property type="entry name" value="HTHLYSR"/>
</dbReference>
<dbReference type="Pfam" id="PF03466">
    <property type="entry name" value="LysR_substrate"/>
    <property type="match status" value="1"/>
</dbReference>
<accession>A0ABP6XHE7</accession>
<dbReference type="Gene3D" id="1.10.10.10">
    <property type="entry name" value="Winged helix-like DNA-binding domain superfamily/Winged helix DNA-binding domain"/>
    <property type="match status" value="1"/>
</dbReference>
<keyword evidence="3" id="KW-0238">DNA-binding</keyword>
<dbReference type="InterPro" id="IPR000847">
    <property type="entry name" value="LysR_HTH_N"/>
</dbReference>
<name>A0ABP6XHE7_9PSEU</name>
<dbReference type="SUPFAM" id="SSF46785">
    <property type="entry name" value="Winged helix' DNA-binding domain"/>
    <property type="match status" value="1"/>
</dbReference>
<organism evidence="6 7">
    <name type="scientific">Amycolatopsis ultiminotia</name>
    <dbReference type="NCBI Taxonomy" id="543629"/>
    <lineage>
        <taxon>Bacteria</taxon>
        <taxon>Bacillati</taxon>
        <taxon>Actinomycetota</taxon>
        <taxon>Actinomycetes</taxon>
        <taxon>Pseudonocardiales</taxon>
        <taxon>Pseudonocardiaceae</taxon>
        <taxon>Amycolatopsis</taxon>
    </lineage>
</organism>
<comment type="similarity">
    <text evidence="1">Belongs to the LysR transcriptional regulatory family.</text>
</comment>
<dbReference type="PROSITE" id="PS50931">
    <property type="entry name" value="HTH_LYSR"/>
    <property type="match status" value="1"/>
</dbReference>
<keyword evidence="2" id="KW-0805">Transcription regulation</keyword>
<dbReference type="SUPFAM" id="SSF53850">
    <property type="entry name" value="Periplasmic binding protein-like II"/>
    <property type="match status" value="1"/>
</dbReference>
<proteinExistence type="inferred from homology"/>
<dbReference type="Proteomes" id="UP001500689">
    <property type="component" value="Unassembled WGS sequence"/>
</dbReference>
<evidence type="ECO:0000259" key="5">
    <source>
        <dbReference type="PROSITE" id="PS50931"/>
    </source>
</evidence>
<protein>
    <submittedName>
        <fullName evidence="6">LysR substrate-binding domain-containing protein</fullName>
    </submittedName>
</protein>
<dbReference type="PANTHER" id="PTHR30346:SF0">
    <property type="entry name" value="HCA OPERON TRANSCRIPTIONAL ACTIVATOR HCAR"/>
    <property type="match status" value="1"/>
</dbReference>
<dbReference type="EMBL" id="BAAAZN010000014">
    <property type="protein sequence ID" value="GAA3566905.1"/>
    <property type="molecule type" value="Genomic_DNA"/>
</dbReference>
<evidence type="ECO:0000313" key="7">
    <source>
        <dbReference type="Proteomes" id="UP001500689"/>
    </source>
</evidence>
<keyword evidence="4" id="KW-0804">Transcription</keyword>
<feature type="domain" description="HTH lysR-type" evidence="5">
    <location>
        <begin position="11"/>
        <end position="68"/>
    </location>
</feature>
<evidence type="ECO:0000256" key="3">
    <source>
        <dbReference type="ARBA" id="ARBA00023125"/>
    </source>
</evidence>
<evidence type="ECO:0000256" key="2">
    <source>
        <dbReference type="ARBA" id="ARBA00023015"/>
    </source>
</evidence>
<dbReference type="CDD" id="cd08414">
    <property type="entry name" value="PBP2_LTTR_aromatics_like"/>
    <property type="match status" value="1"/>
</dbReference>
<dbReference type="Gene3D" id="3.40.190.10">
    <property type="entry name" value="Periplasmic binding protein-like II"/>
    <property type="match status" value="2"/>
</dbReference>
<dbReference type="RefSeq" id="WP_344865531.1">
    <property type="nucleotide sequence ID" value="NZ_BAAAZN010000014.1"/>
</dbReference>
<keyword evidence="7" id="KW-1185">Reference proteome</keyword>
<gene>
    <name evidence="6" type="ORF">GCM10022222_58500</name>
</gene>
<evidence type="ECO:0000313" key="6">
    <source>
        <dbReference type="EMBL" id="GAA3566905.1"/>
    </source>
</evidence>
<dbReference type="InterPro" id="IPR036390">
    <property type="entry name" value="WH_DNA-bd_sf"/>
</dbReference>
<evidence type="ECO:0000256" key="1">
    <source>
        <dbReference type="ARBA" id="ARBA00009437"/>
    </source>
</evidence>
<evidence type="ECO:0000256" key="4">
    <source>
        <dbReference type="ARBA" id="ARBA00023163"/>
    </source>
</evidence>
<sequence length="310" mass="33642">MSGPVPSPADLDLRLVRCFTVLAEHRHFRRAAETLHLTQSSLSRQIDRLERQVGARLLNRTPRGTTLTEAGAVFLPLAGEMLRSTEQAVARTRAAAQPGRITIGYMANLIVTPAVRELRHRHPEANVRTRHLDWRETRAALLGHRVDAAVTRLPFATGQLRVTVLYDEPRAVLMPRDHRLAGKESVTVDDIADEPLVRAADPVWDAFWCIDPRPDGRPAPGGPVIEQVEDKFELVASGEAIAIIPDSAGFLGLRPDLTATPLADAEPSQVVVATRADDHSPLVTAFGRYARAHLTGPAATLGPGAASARA</sequence>
<dbReference type="Pfam" id="PF00126">
    <property type="entry name" value="HTH_1"/>
    <property type="match status" value="1"/>
</dbReference>